<dbReference type="PRINTS" id="PR00419">
    <property type="entry name" value="ADXRDTASE"/>
</dbReference>
<evidence type="ECO:0000256" key="2">
    <source>
        <dbReference type="ARBA" id="ARBA00022630"/>
    </source>
</evidence>
<dbReference type="InterPro" id="IPR036188">
    <property type="entry name" value="FAD/NAD-bd_sf"/>
</dbReference>
<name>A0ABR2V9G1_9PEZI</name>
<dbReference type="Gene3D" id="3.50.50.60">
    <property type="entry name" value="FAD/NAD(P)-binding domain"/>
    <property type="match status" value="2"/>
</dbReference>
<evidence type="ECO:0000313" key="6">
    <source>
        <dbReference type="EMBL" id="KAK9423411.1"/>
    </source>
</evidence>
<dbReference type="InterPro" id="IPR020946">
    <property type="entry name" value="Flavin_mOase-like"/>
</dbReference>
<keyword evidence="2" id="KW-0285">Flavoprotein</keyword>
<proteinExistence type="inferred from homology"/>
<evidence type="ECO:0000256" key="4">
    <source>
        <dbReference type="ARBA" id="ARBA00022857"/>
    </source>
</evidence>
<organism evidence="6 7">
    <name type="scientific">Seiridium unicorne</name>
    <dbReference type="NCBI Taxonomy" id="138068"/>
    <lineage>
        <taxon>Eukaryota</taxon>
        <taxon>Fungi</taxon>
        <taxon>Dikarya</taxon>
        <taxon>Ascomycota</taxon>
        <taxon>Pezizomycotina</taxon>
        <taxon>Sordariomycetes</taxon>
        <taxon>Xylariomycetidae</taxon>
        <taxon>Amphisphaeriales</taxon>
        <taxon>Sporocadaceae</taxon>
        <taxon>Seiridium</taxon>
    </lineage>
</organism>
<dbReference type="GO" id="GO:0004497">
    <property type="term" value="F:monooxygenase activity"/>
    <property type="evidence" value="ECO:0007669"/>
    <property type="project" value="UniProtKB-KW"/>
</dbReference>
<dbReference type="PANTHER" id="PTHR23023">
    <property type="entry name" value="DIMETHYLANILINE MONOOXYGENASE"/>
    <property type="match status" value="1"/>
</dbReference>
<evidence type="ECO:0000256" key="3">
    <source>
        <dbReference type="ARBA" id="ARBA00022827"/>
    </source>
</evidence>
<reference evidence="6 7" key="1">
    <citation type="journal article" date="2024" name="J. Plant Pathol.">
        <title>Sequence and assembly of the genome of Seiridium unicorne, isolate CBS 538.82, causal agent of cypress canker disease.</title>
        <authorList>
            <person name="Scali E."/>
            <person name="Rocca G.D."/>
            <person name="Danti R."/>
            <person name="Garbelotto M."/>
            <person name="Barberini S."/>
            <person name="Baroncelli R."/>
            <person name="Emiliani G."/>
        </authorList>
    </citation>
    <scope>NUCLEOTIDE SEQUENCE [LARGE SCALE GENOMIC DNA]</scope>
    <source>
        <strain evidence="6 7">BM-138-508</strain>
    </source>
</reference>
<gene>
    <name evidence="6" type="ORF">SUNI508_04305</name>
</gene>
<evidence type="ECO:0000256" key="5">
    <source>
        <dbReference type="ARBA" id="ARBA00023002"/>
    </source>
</evidence>
<dbReference type="Pfam" id="PF13450">
    <property type="entry name" value="NAD_binding_8"/>
    <property type="match status" value="1"/>
</dbReference>
<dbReference type="PIRSF" id="PIRSF000332">
    <property type="entry name" value="FMO"/>
    <property type="match status" value="1"/>
</dbReference>
<keyword evidence="6" id="KW-0503">Monooxygenase</keyword>
<dbReference type="InterPro" id="IPR050346">
    <property type="entry name" value="FMO-like"/>
</dbReference>
<evidence type="ECO:0000313" key="7">
    <source>
        <dbReference type="Proteomes" id="UP001408356"/>
    </source>
</evidence>
<protein>
    <submittedName>
        <fullName evidence="6">Thiol-specific monooxygenase</fullName>
    </submittedName>
</protein>
<keyword evidence="4" id="KW-0521">NADP</keyword>
<dbReference type="EMBL" id="JARVKF010000079">
    <property type="protein sequence ID" value="KAK9423411.1"/>
    <property type="molecule type" value="Genomic_DNA"/>
</dbReference>
<keyword evidence="5" id="KW-0560">Oxidoreductase</keyword>
<comment type="caution">
    <text evidence="6">The sequence shown here is derived from an EMBL/GenBank/DDBJ whole genome shotgun (WGS) entry which is preliminary data.</text>
</comment>
<accession>A0ABR2V9G1</accession>
<evidence type="ECO:0000256" key="1">
    <source>
        <dbReference type="ARBA" id="ARBA00009183"/>
    </source>
</evidence>
<dbReference type="InterPro" id="IPR000960">
    <property type="entry name" value="Flavin_mOase"/>
</dbReference>
<comment type="similarity">
    <text evidence="1">Belongs to the FMO family.</text>
</comment>
<dbReference type="SUPFAM" id="SSF51905">
    <property type="entry name" value="FAD/NAD(P)-binding domain"/>
    <property type="match status" value="2"/>
</dbReference>
<dbReference type="Proteomes" id="UP001408356">
    <property type="component" value="Unassembled WGS sequence"/>
</dbReference>
<sequence length="489" mass="55056">MSPILTEDHLSIDSIAIIGAGPCGLAAAKYLAAEKKFSKIEVLEQRATVGGLWNHTPLNVVDDDFSIPRTQPSQKPDNVVWTDASGAAQFVSPVYDFLETNIPHTLMNYSDQKFPQSSSLFPKYSVVTKYLDDYARSIKSLITLETQVLKAEKVRVGSQMHWQLELLDLKTKKARTAIYDAIMVASGHYNDPFIPDIPGLAEFHKRYPGYVSHSKFYRRPDQYKDKKVVVVGNSASGIDLSAQIPIVSKLPVIVSERKAAAAPVPDKNTWSKMMPEISEFLPEDRSVRFSNGEVESNIDAVVFCTGYFYSFPFLKNLSPRIITDGSYARHLYEHILYIEDPTLAFLGIPQRVVPFPISEAQSAYVARLWAGRLPMPPLREMIAWEEARLEEKGESKAFHNLAYPKDVEYINKLHDLSISAKRADGLDNEDVGKLPPYWGADVAWTRERFPLIKAASRALGEKRHEVKSLEELGFDYQAWKLAGQSEKLI</sequence>
<dbReference type="Pfam" id="PF00743">
    <property type="entry name" value="FMO-like"/>
    <property type="match status" value="2"/>
</dbReference>
<keyword evidence="3" id="KW-0274">FAD</keyword>
<keyword evidence="7" id="KW-1185">Reference proteome</keyword>